<dbReference type="Pfam" id="PF07690">
    <property type="entry name" value="MFS_1"/>
    <property type="match status" value="1"/>
</dbReference>
<gene>
    <name evidence="7" type="ORF">SAMN05421538_10851</name>
</gene>
<evidence type="ECO:0000256" key="2">
    <source>
        <dbReference type="ARBA" id="ARBA00022989"/>
    </source>
</evidence>
<feature type="transmembrane region" description="Helical" evidence="5">
    <location>
        <begin position="199"/>
        <end position="223"/>
    </location>
</feature>
<keyword evidence="8" id="KW-1185">Reference proteome</keyword>
<dbReference type="PANTHER" id="PTHR23521:SF3">
    <property type="entry name" value="MFS TRANSPORTER"/>
    <property type="match status" value="1"/>
</dbReference>
<feature type="compositionally biased region" description="Acidic residues" evidence="4">
    <location>
        <begin position="455"/>
        <end position="464"/>
    </location>
</feature>
<keyword evidence="3 5" id="KW-0472">Membrane</keyword>
<dbReference type="GO" id="GO:0022857">
    <property type="term" value="F:transmembrane transporter activity"/>
    <property type="evidence" value="ECO:0007669"/>
    <property type="project" value="InterPro"/>
</dbReference>
<protein>
    <submittedName>
        <fullName evidence="7">Predicted arabinose efflux permease, MFS family</fullName>
    </submittedName>
</protein>
<feature type="transmembrane region" description="Helical" evidence="5">
    <location>
        <begin position="158"/>
        <end position="179"/>
    </location>
</feature>
<organism evidence="7 8">
    <name type="scientific">Paracoccus isoporae</name>
    <dbReference type="NCBI Taxonomy" id="591205"/>
    <lineage>
        <taxon>Bacteria</taxon>
        <taxon>Pseudomonadati</taxon>
        <taxon>Pseudomonadota</taxon>
        <taxon>Alphaproteobacteria</taxon>
        <taxon>Rhodobacterales</taxon>
        <taxon>Paracoccaceae</taxon>
        <taxon>Paracoccus</taxon>
    </lineage>
</organism>
<feature type="transmembrane region" description="Helical" evidence="5">
    <location>
        <begin position="12"/>
        <end position="31"/>
    </location>
</feature>
<evidence type="ECO:0000259" key="6">
    <source>
        <dbReference type="PROSITE" id="PS50850"/>
    </source>
</evidence>
<keyword evidence="2 5" id="KW-1133">Transmembrane helix</keyword>
<dbReference type="Gene3D" id="1.20.1250.20">
    <property type="entry name" value="MFS general substrate transporter like domains"/>
    <property type="match status" value="2"/>
</dbReference>
<feature type="transmembrane region" description="Helical" evidence="5">
    <location>
        <begin position="131"/>
        <end position="152"/>
    </location>
</feature>
<dbReference type="GO" id="GO:0005886">
    <property type="term" value="C:plasma membrane"/>
    <property type="evidence" value="ECO:0007669"/>
    <property type="project" value="TreeGrafter"/>
</dbReference>
<dbReference type="InterPro" id="IPR036259">
    <property type="entry name" value="MFS_trans_sf"/>
</dbReference>
<evidence type="ECO:0000256" key="5">
    <source>
        <dbReference type="SAM" id="Phobius"/>
    </source>
</evidence>
<dbReference type="STRING" id="591205.SAMN05421538_10851"/>
<evidence type="ECO:0000256" key="3">
    <source>
        <dbReference type="ARBA" id="ARBA00023136"/>
    </source>
</evidence>
<name>A0A1G7E1Z6_9RHOB</name>
<dbReference type="PANTHER" id="PTHR23521">
    <property type="entry name" value="TRANSPORTER MFS SUPERFAMILY"/>
    <property type="match status" value="1"/>
</dbReference>
<keyword evidence="1 5" id="KW-0812">Transmembrane</keyword>
<evidence type="ECO:0000313" key="7">
    <source>
        <dbReference type="EMBL" id="SDE57506.1"/>
    </source>
</evidence>
<feature type="transmembrane region" description="Helical" evidence="5">
    <location>
        <begin position="289"/>
        <end position="310"/>
    </location>
</feature>
<dbReference type="Proteomes" id="UP000199344">
    <property type="component" value="Unassembled WGS sequence"/>
</dbReference>
<dbReference type="PROSITE" id="PS50850">
    <property type="entry name" value="MFS"/>
    <property type="match status" value="1"/>
</dbReference>
<dbReference type="InterPro" id="IPR047200">
    <property type="entry name" value="MFS_YcaD-like"/>
</dbReference>
<dbReference type="InterPro" id="IPR020846">
    <property type="entry name" value="MFS_dom"/>
</dbReference>
<feature type="domain" description="Major facilitator superfamily (MFS) profile" evidence="6">
    <location>
        <begin position="1"/>
        <end position="379"/>
    </location>
</feature>
<reference evidence="7 8" key="1">
    <citation type="submission" date="2016-10" db="EMBL/GenBank/DDBJ databases">
        <authorList>
            <person name="de Groot N.N."/>
        </authorList>
    </citation>
    <scope>NUCLEOTIDE SEQUENCE [LARGE SCALE GENOMIC DNA]</scope>
    <source>
        <strain evidence="7 8">DSM 22220</strain>
    </source>
</reference>
<accession>A0A1G7E1Z6</accession>
<feature type="transmembrane region" description="Helical" evidence="5">
    <location>
        <begin position="264"/>
        <end position="283"/>
    </location>
</feature>
<feature type="transmembrane region" description="Helical" evidence="5">
    <location>
        <begin position="97"/>
        <end position="119"/>
    </location>
</feature>
<dbReference type="CDD" id="cd17477">
    <property type="entry name" value="MFS_YcaD_like"/>
    <property type="match status" value="1"/>
</dbReference>
<dbReference type="AlphaFoldDB" id="A0A1G7E1Z6"/>
<feature type="region of interest" description="Disordered" evidence="4">
    <location>
        <begin position="429"/>
        <end position="494"/>
    </location>
</feature>
<evidence type="ECO:0000256" key="4">
    <source>
        <dbReference type="SAM" id="MobiDB-lite"/>
    </source>
</evidence>
<sequence>MITVLRSTWPLLLGVMLLLVGNGMQGTLLGIRGGIEHMSTDRLAVVMAAYFGGFLIGSLTVPDMIKRVGHVRVFAALGSLISAVLILYAAYPNWIAWAFLRLLIGFSFSGVYITAESWLNASTGNESRGQAMSLYMIVQMIGVVCAQVLLNFGDPGGYMLFILPSVLVSLAFTPILLSVQPAPAFGALKRMSFGRLYSVSPLGCIGIFIMGSVFSALLGMTAVWGTIEGLSVRDISAVVAAIYLGGLIAQFPIGWLSDRMDRRLLVLELLIAGVLSVSMVLAFDFGVWGLIVSAAIAGAVSNPVYALLLAHTNDHLEADDMAAASAGLMFLNGLGAVGGPLIVGRLMAVIGPDGYWIYIGLLMSILAGYTGWRMMRRDSSTASETGGFAVITPSASPVAVEYSFDAAPEGEDPPEAELPIDVTTAAFGPMGEAEEGDDTTVAPEDYGSTYAALSEDGDGPDGDDASASADPAGGGDDLSVPDRTDSAEDPNPQA</sequence>
<proteinExistence type="predicted"/>
<feature type="transmembrane region" description="Helical" evidence="5">
    <location>
        <begin position="235"/>
        <end position="257"/>
    </location>
</feature>
<dbReference type="InterPro" id="IPR011701">
    <property type="entry name" value="MFS"/>
</dbReference>
<dbReference type="SUPFAM" id="SSF103473">
    <property type="entry name" value="MFS general substrate transporter"/>
    <property type="match status" value="1"/>
</dbReference>
<feature type="transmembrane region" description="Helical" evidence="5">
    <location>
        <begin position="73"/>
        <end position="91"/>
    </location>
</feature>
<evidence type="ECO:0000256" key="1">
    <source>
        <dbReference type="ARBA" id="ARBA00022692"/>
    </source>
</evidence>
<evidence type="ECO:0000313" key="8">
    <source>
        <dbReference type="Proteomes" id="UP000199344"/>
    </source>
</evidence>
<feature type="transmembrane region" description="Helical" evidence="5">
    <location>
        <begin position="43"/>
        <end position="61"/>
    </location>
</feature>
<feature type="transmembrane region" description="Helical" evidence="5">
    <location>
        <begin position="322"/>
        <end position="343"/>
    </location>
</feature>
<feature type="transmembrane region" description="Helical" evidence="5">
    <location>
        <begin position="355"/>
        <end position="372"/>
    </location>
</feature>
<dbReference type="EMBL" id="FNAH01000008">
    <property type="protein sequence ID" value="SDE57506.1"/>
    <property type="molecule type" value="Genomic_DNA"/>
</dbReference>